<keyword evidence="6 14" id="KW-0812">Transmembrane</keyword>
<name>A0ABT5TE51_9RHOB</name>
<dbReference type="HAMAP" id="MF_01006">
    <property type="entry name" value="Undec_diphosphatase"/>
    <property type="match status" value="1"/>
</dbReference>
<feature type="transmembrane region" description="Helical" evidence="14">
    <location>
        <begin position="200"/>
        <end position="219"/>
    </location>
</feature>
<feature type="transmembrane region" description="Helical" evidence="14">
    <location>
        <begin position="6"/>
        <end position="29"/>
    </location>
</feature>
<evidence type="ECO:0000256" key="5">
    <source>
        <dbReference type="ARBA" id="ARBA00022475"/>
    </source>
</evidence>
<keyword evidence="14" id="KW-0573">Peptidoglycan synthesis</keyword>
<keyword evidence="14" id="KW-0133">Cell shape</keyword>
<dbReference type="EMBL" id="JAQZSM010000032">
    <property type="protein sequence ID" value="MDD7973395.1"/>
    <property type="molecule type" value="Genomic_DNA"/>
</dbReference>
<dbReference type="PANTHER" id="PTHR30622">
    <property type="entry name" value="UNDECAPRENYL-DIPHOSPHATASE"/>
    <property type="match status" value="1"/>
</dbReference>
<comment type="miscellaneous">
    <text evidence="14">Bacitracin is thought to be involved in the inhibition of peptidoglycan synthesis by sequestering undecaprenyl diphosphate, thereby reducing the pool of lipid carrier available.</text>
</comment>
<evidence type="ECO:0000256" key="1">
    <source>
        <dbReference type="ARBA" id="ARBA00004651"/>
    </source>
</evidence>
<evidence type="ECO:0000313" key="16">
    <source>
        <dbReference type="Proteomes" id="UP001431784"/>
    </source>
</evidence>
<evidence type="ECO:0000256" key="10">
    <source>
        <dbReference type="ARBA" id="ARBA00023251"/>
    </source>
</evidence>
<protein>
    <recommendedName>
        <fullName evidence="4 14">Undecaprenyl-diphosphatase</fullName>
        <ecNumber evidence="3 14">3.6.1.27</ecNumber>
    </recommendedName>
    <alternativeName>
        <fullName evidence="12 14">Bacitracin resistance protein</fullName>
    </alternativeName>
    <alternativeName>
        <fullName evidence="11 14">Undecaprenyl pyrophosphate phosphatase</fullName>
    </alternativeName>
</protein>
<evidence type="ECO:0000256" key="7">
    <source>
        <dbReference type="ARBA" id="ARBA00022801"/>
    </source>
</evidence>
<evidence type="ECO:0000256" key="9">
    <source>
        <dbReference type="ARBA" id="ARBA00023136"/>
    </source>
</evidence>
<organism evidence="15 16">
    <name type="scientific">Roseinatronobacter alkalisoli</name>
    <dbReference type="NCBI Taxonomy" id="3028235"/>
    <lineage>
        <taxon>Bacteria</taxon>
        <taxon>Pseudomonadati</taxon>
        <taxon>Pseudomonadota</taxon>
        <taxon>Alphaproteobacteria</taxon>
        <taxon>Rhodobacterales</taxon>
        <taxon>Paracoccaceae</taxon>
        <taxon>Roseinatronobacter</taxon>
    </lineage>
</organism>
<feature type="transmembrane region" description="Helical" evidence="14">
    <location>
        <begin position="50"/>
        <end position="69"/>
    </location>
</feature>
<accession>A0ABT5TE51</accession>
<evidence type="ECO:0000256" key="3">
    <source>
        <dbReference type="ARBA" id="ARBA00012374"/>
    </source>
</evidence>
<evidence type="ECO:0000313" key="15">
    <source>
        <dbReference type="EMBL" id="MDD7973395.1"/>
    </source>
</evidence>
<reference evidence="15" key="1">
    <citation type="submission" date="2023-02" db="EMBL/GenBank/DDBJ databases">
        <title>Description of Roseinatronobacter alkalisoli sp. nov., an alkaliphilic bacerium isolated from soda soil.</title>
        <authorList>
            <person name="Wei W."/>
        </authorList>
    </citation>
    <scope>NUCLEOTIDE SEQUENCE</scope>
    <source>
        <strain evidence="15">HJB301</strain>
    </source>
</reference>
<proteinExistence type="inferred from homology"/>
<feature type="transmembrane region" description="Helical" evidence="14">
    <location>
        <begin position="127"/>
        <end position="147"/>
    </location>
</feature>
<gene>
    <name evidence="14" type="primary">uppP</name>
    <name evidence="15" type="ORF">PUT78_20175</name>
</gene>
<evidence type="ECO:0000256" key="11">
    <source>
        <dbReference type="ARBA" id="ARBA00032707"/>
    </source>
</evidence>
<comment type="catalytic activity">
    <reaction evidence="13 14">
        <text>di-trans,octa-cis-undecaprenyl diphosphate + H2O = di-trans,octa-cis-undecaprenyl phosphate + phosphate + H(+)</text>
        <dbReference type="Rhea" id="RHEA:28094"/>
        <dbReference type="ChEBI" id="CHEBI:15377"/>
        <dbReference type="ChEBI" id="CHEBI:15378"/>
        <dbReference type="ChEBI" id="CHEBI:43474"/>
        <dbReference type="ChEBI" id="CHEBI:58405"/>
        <dbReference type="ChEBI" id="CHEBI:60392"/>
        <dbReference type="EC" id="3.6.1.27"/>
    </reaction>
</comment>
<feature type="transmembrane region" description="Helical" evidence="14">
    <location>
        <begin position="239"/>
        <end position="261"/>
    </location>
</feature>
<evidence type="ECO:0000256" key="13">
    <source>
        <dbReference type="ARBA" id="ARBA00047594"/>
    </source>
</evidence>
<evidence type="ECO:0000256" key="2">
    <source>
        <dbReference type="ARBA" id="ARBA00010621"/>
    </source>
</evidence>
<keyword evidence="7 14" id="KW-0378">Hydrolase</keyword>
<evidence type="ECO:0000256" key="4">
    <source>
        <dbReference type="ARBA" id="ARBA00021581"/>
    </source>
</evidence>
<dbReference type="Pfam" id="PF02673">
    <property type="entry name" value="BacA"/>
    <property type="match status" value="1"/>
</dbReference>
<keyword evidence="16" id="KW-1185">Reference proteome</keyword>
<comment type="subcellular location">
    <subcellularLocation>
        <location evidence="1 14">Cell membrane</location>
        <topology evidence="1 14">Multi-pass membrane protein</topology>
    </subcellularLocation>
</comment>
<comment type="function">
    <text evidence="14">Catalyzes the dephosphorylation of undecaprenyl diphosphate (UPP). Confers resistance to bacitracin.</text>
</comment>
<feature type="transmembrane region" description="Helical" evidence="14">
    <location>
        <begin position="167"/>
        <end position="193"/>
    </location>
</feature>
<keyword evidence="10 14" id="KW-0046">Antibiotic resistance</keyword>
<keyword evidence="5 14" id="KW-1003">Cell membrane</keyword>
<dbReference type="RefSeq" id="WP_274354063.1">
    <property type="nucleotide sequence ID" value="NZ_JAQZSM010000032.1"/>
</dbReference>
<comment type="similarity">
    <text evidence="2 14">Belongs to the UppP family.</text>
</comment>
<comment type="caution">
    <text evidence="15">The sequence shown here is derived from an EMBL/GenBank/DDBJ whole genome shotgun (WGS) entry which is preliminary data.</text>
</comment>
<keyword evidence="8 14" id="KW-1133">Transmembrane helix</keyword>
<keyword evidence="14" id="KW-0961">Cell wall biogenesis/degradation</keyword>
<dbReference type="Proteomes" id="UP001431784">
    <property type="component" value="Unassembled WGS sequence"/>
</dbReference>
<feature type="transmembrane region" description="Helical" evidence="14">
    <location>
        <begin position="102"/>
        <end position="120"/>
    </location>
</feature>
<evidence type="ECO:0000256" key="14">
    <source>
        <dbReference type="HAMAP-Rule" id="MF_01006"/>
    </source>
</evidence>
<dbReference type="PANTHER" id="PTHR30622:SF2">
    <property type="entry name" value="UNDECAPRENYL-DIPHOSPHATASE"/>
    <property type="match status" value="1"/>
</dbReference>
<keyword evidence="9 14" id="KW-0472">Membrane</keyword>
<feature type="transmembrane region" description="Helical" evidence="14">
    <location>
        <begin position="268"/>
        <end position="287"/>
    </location>
</feature>
<evidence type="ECO:0000256" key="12">
    <source>
        <dbReference type="ARBA" id="ARBA00032932"/>
    </source>
</evidence>
<dbReference type="EC" id="3.6.1.27" evidence="3 14"/>
<evidence type="ECO:0000256" key="8">
    <source>
        <dbReference type="ARBA" id="ARBA00022989"/>
    </source>
</evidence>
<sequence length="288" mass="30274">MTYLEAIVLGLVQGIFMFVPVSSTAHLVLTQHLMIAGGSQMPAPESAAMILFDLVVHVGTLVSIAVVFWQSLRTLMRATVSETLVMLRPKDQSAGLGPFSKLMLMGVITVGVTGVLGLLLKRSFEAVFGSPQILVVTLLITAILLFLTDRLGKRPLGIKSIGPRIAVIIGVAQALALIPGISRSGITIIAGLFTGLKRRWAAEYSFLVAIPTILAAGLLQGVEVYRGEGIEGIGAGPMLAGFIVAAISGTIALRLVLALLFKAQLKVFSVYLICIAALIGFGVLDGVI</sequence>
<evidence type="ECO:0000256" key="6">
    <source>
        <dbReference type="ARBA" id="ARBA00022692"/>
    </source>
</evidence>
<dbReference type="InterPro" id="IPR003824">
    <property type="entry name" value="UppP"/>
</dbReference>